<accession>A0A0A1SJU7</accession>
<sequence>MSKEFTARLPPDSVVTALKAPRKRAKKTSKAVVAFENEEADEVDAKGGSIDEDYFDSASHPAKRAKLNVEPSINEALVLGPAPEGDEEDDAAEDTTPASDESASPI</sequence>
<name>A0A0A1SJU7_9HYPO</name>
<evidence type="ECO:0000256" key="1">
    <source>
        <dbReference type="SAM" id="MobiDB-lite"/>
    </source>
</evidence>
<organism evidence="2 3">
    <name type="scientific">[Torrubiella] hemipterigena</name>
    <dbReference type="NCBI Taxonomy" id="1531966"/>
    <lineage>
        <taxon>Eukaryota</taxon>
        <taxon>Fungi</taxon>
        <taxon>Dikarya</taxon>
        <taxon>Ascomycota</taxon>
        <taxon>Pezizomycotina</taxon>
        <taxon>Sordariomycetes</taxon>
        <taxon>Hypocreomycetidae</taxon>
        <taxon>Hypocreales</taxon>
        <taxon>Clavicipitaceae</taxon>
        <taxon>Clavicipitaceae incertae sedis</taxon>
        <taxon>'Torrubiella' clade</taxon>
    </lineage>
</organism>
<evidence type="ECO:0000313" key="3">
    <source>
        <dbReference type="Proteomes" id="UP000039046"/>
    </source>
</evidence>
<feature type="compositionally biased region" description="Acidic residues" evidence="1">
    <location>
        <begin position="84"/>
        <end position="93"/>
    </location>
</feature>
<keyword evidence="3" id="KW-1185">Reference proteome</keyword>
<evidence type="ECO:0000313" key="2">
    <source>
        <dbReference type="EMBL" id="CEJ80483.1"/>
    </source>
</evidence>
<dbReference type="EMBL" id="CDHN01000001">
    <property type="protein sequence ID" value="CEJ80483.1"/>
    <property type="molecule type" value="Genomic_DNA"/>
</dbReference>
<dbReference type="Proteomes" id="UP000039046">
    <property type="component" value="Unassembled WGS sequence"/>
</dbReference>
<feature type="region of interest" description="Disordered" evidence="1">
    <location>
        <begin position="78"/>
        <end position="106"/>
    </location>
</feature>
<protein>
    <submittedName>
        <fullName evidence="2">Uncharacterized protein</fullName>
    </submittedName>
</protein>
<reference evidence="2 3" key="1">
    <citation type="journal article" date="2015" name="Genome Announc.">
        <title>Draft Genome Sequence and Gene Annotation of the Entomopathogenic Fungus Verticillium hemipterigenum.</title>
        <authorList>
            <person name="Horn F."/>
            <person name="Habel A."/>
            <person name="Scharf D.H."/>
            <person name="Dworschak J."/>
            <person name="Brakhage A.A."/>
            <person name="Guthke R."/>
            <person name="Hertweck C."/>
            <person name="Linde J."/>
        </authorList>
    </citation>
    <scope>NUCLEOTIDE SEQUENCE [LARGE SCALE GENOMIC DNA]</scope>
</reference>
<proteinExistence type="predicted"/>
<dbReference type="HOGENOM" id="CLU_2225030_0_0_1"/>
<dbReference type="AlphaFoldDB" id="A0A0A1SJU7"/>
<gene>
    <name evidence="2" type="ORF">VHEMI00662</name>
</gene>